<dbReference type="InterPro" id="IPR036397">
    <property type="entry name" value="RNaseH_sf"/>
</dbReference>
<keyword evidence="3" id="KW-1185">Reference proteome</keyword>
<dbReference type="SUPFAM" id="SSF53098">
    <property type="entry name" value="Ribonuclease H-like"/>
    <property type="match status" value="1"/>
</dbReference>
<dbReference type="InterPro" id="IPR002156">
    <property type="entry name" value="RNaseH_domain"/>
</dbReference>
<dbReference type="Gene3D" id="3.30.420.10">
    <property type="entry name" value="Ribonuclease H-like superfamily/Ribonuclease H"/>
    <property type="match status" value="1"/>
</dbReference>
<dbReference type="CDD" id="cd09279">
    <property type="entry name" value="RNase_HI_like"/>
    <property type="match status" value="1"/>
</dbReference>
<evidence type="ECO:0000313" key="2">
    <source>
        <dbReference type="EMBL" id="KAK4726440.1"/>
    </source>
</evidence>
<evidence type="ECO:0000313" key="3">
    <source>
        <dbReference type="Proteomes" id="UP001311915"/>
    </source>
</evidence>
<name>A0AAV9LPS2_9SOLN</name>
<comment type="caution">
    <text evidence="2">The sequence shown here is derived from an EMBL/GenBank/DDBJ whole genome shotgun (WGS) entry which is preliminary data.</text>
</comment>
<reference evidence="2 3" key="1">
    <citation type="submission" date="2023-10" db="EMBL/GenBank/DDBJ databases">
        <title>Genome-Wide Identification Analysis in wild type Solanum Pinnatisectum Reveals Some Genes Defensing Phytophthora Infestans.</title>
        <authorList>
            <person name="Sun C."/>
        </authorList>
    </citation>
    <scope>NUCLEOTIDE SEQUENCE [LARGE SCALE GENOMIC DNA]</scope>
    <source>
        <strain evidence="2">LQN</strain>
        <tissue evidence="2">Leaf</tissue>
    </source>
</reference>
<dbReference type="GO" id="GO:0004523">
    <property type="term" value="F:RNA-DNA hybrid ribonuclease activity"/>
    <property type="evidence" value="ECO:0007669"/>
    <property type="project" value="InterPro"/>
</dbReference>
<feature type="domain" description="RNase H type-1" evidence="1">
    <location>
        <begin position="1"/>
        <end position="81"/>
    </location>
</feature>
<proteinExistence type="predicted"/>
<gene>
    <name evidence="2" type="ORF">R3W88_031357</name>
</gene>
<dbReference type="PANTHER" id="PTHR48475:SF1">
    <property type="entry name" value="RNASE H TYPE-1 DOMAIN-CONTAINING PROTEIN"/>
    <property type="match status" value="1"/>
</dbReference>
<dbReference type="AlphaFoldDB" id="A0AAV9LPS2"/>
<protein>
    <recommendedName>
        <fullName evidence="1">RNase H type-1 domain-containing protein</fullName>
    </recommendedName>
</protein>
<dbReference type="PANTHER" id="PTHR48475">
    <property type="entry name" value="RIBONUCLEASE H"/>
    <property type="match status" value="1"/>
</dbReference>
<dbReference type="InterPro" id="IPR012337">
    <property type="entry name" value="RNaseH-like_sf"/>
</dbReference>
<evidence type="ECO:0000259" key="1">
    <source>
        <dbReference type="Pfam" id="PF13456"/>
    </source>
</evidence>
<dbReference type="GO" id="GO:0003676">
    <property type="term" value="F:nucleic acid binding"/>
    <property type="evidence" value="ECO:0007669"/>
    <property type="project" value="InterPro"/>
</dbReference>
<dbReference type="Proteomes" id="UP001311915">
    <property type="component" value="Unassembled WGS sequence"/>
</dbReference>
<organism evidence="2 3">
    <name type="scientific">Solanum pinnatisectum</name>
    <name type="common">tansyleaf nightshade</name>
    <dbReference type="NCBI Taxonomy" id="50273"/>
    <lineage>
        <taxon>Eukaryota</taxon>
        <taxon>Viridiplantae</taxon>
        <taxon>Streptophyta</taxon>
        <taxon>Embryophyta</taxon>
        <taxon>Tracheophyta</taxon>
        <taxon>Spermatophyta</taxon>
        <taxon>Magnoliopsida</taxon>
        <taxon>eudicotyledons</taxon>
        <taxon>Gunneridae</taxon>
        <taxon>Pentapetalae</taxon>
        <taxon>asterids</taxon>
        <taxon>lamiids</taxon>
        <taxon>Solanales</taxon>
        <taxon>Solanaceae</taxon>
        <taxon>Solanoideae</taxon>
        <taxon>Solaneae</taxon>
        <taxon>Solanum</taxon>
    </lineage>
</organism>
<sequence>MAEYEACILGLRHAIDLDVQEILIIGDSDLLIHQVRGEWATKNWKMLSYLDCVHRLCKRFIKTEFKHVPRIQNEFADGLATLSYMIQHPNHNYIDHIRIHIYEQPAYYFHVEGEPDGKPWYNDIQRYLKNDEYTKDATSVQFGG</sequence>
<dbReference type="EMBL" id="JAWPEI010000005">
    <property type="protein sequence ID" value="KAK4726440.1"/>
    <property type="molecule type" value="Genomic_DNA"/>
</dbReference>
<accession>A0AAV9LPS2</accession>
<dbReference type="Pfam" id="PF13456">
    <property type="entry name" value="RVT_3"/>
    <property type="match status" value="1"/>
</dbReference>